<dbReference type="InterPro" id="IPR041366">
    <property type="entry name" value="Pre-PUA"/>
</dbReference>
<dbReference type="InterPro" id="IPR016437">
    <property type="entry name" value="MCT-1/Tma20"/>
</dbReference>
<comment type="caution">
    <text evidence="4">The sequence shown here is derived from an EMBL/GenBank/DDBJ whole genome shotgun (WGS) entry which is preliminary data.</text>
</comment>
<evidence type="ECO:0000313" key="4">
    <source>
        <dbReference type="EMBL" id="KKL19272.1"/>
    </source>
</evidence>
<dbReference type="NCBIfam" id="TIGR00451">
    <property type="entry name" value="unchar_dom_2"/>
    <property type="match status" value="1"/>
</dbReference>
<dbReference type="SUPFAM" id="SSF88697">
    <property type="entry name" value="PUA domain-like"/>
    <property type="match status" value="1"/>
</dbReference>
<dbReference type="PANTHER" id="PTHR22798:SF0">
    <property type="entry name" value="MALIGNANT T-CELL-AMPLIFIED SEQUENCE 1"/>
    <property type="match status" value="1"/>
</dbReference>
<dbReference type="Pfam" id="PF01472">
    <property type="entry name" value="PUA"/>
    <property type="match status" value="1"/>
</dbReference>
<keyword evidence="2" id="KW-0963">Cytoplasm</keyword>
<name>A0A0F9BZ91_9ZZZZ</name>
<dbReference type="InterPro" id="IPR002478">
    <property type="entry name" value="PUA"/>
</dbReference>
<reference evidence="4" key="1">
    <citation type="journal article" date="2015" name="Nature">
        <title>Complex archaea that bridge the gap between prokaryotes and eukaryotes.</title>
        <authorList>
            <person name="Spang A."/>
            <person name="Saw J.H."/>
            <person name="Jorgensen S.L."/>
            <person name="Zaremba-Niedzwiedzka K."/>
            <person name="Martijn J."/>
            <person name="Lind A.E."/>
            <person name="van Eijk R."/>
            <person name="Schleper C."/>
            <person name="Guy L."/>
            <person name="Ettema T.J."/>
        </authorList>
    </citation>
    <scope>NUCLEOTIDE SEQUENCE</scope>
</reference>
<accession>A0A0F9BZ91</accession>
<dbReference type="PANTHER" id="PTHR22798">
    <property type="entry name" value="MCT-1 PROTEIN"/>
    <property type="match status" value="1"/>
</dbReference>
<proteinExistence type="predicted"/>
<dbReference type="InterPro" id="IPR004521">
    <property type="entry name" value="Uncharacterised_CHP00451"/>
</dbReference>
<evidence type="ECO:0000256" key="1">
    <source>
        <dbReference type="ARBA" id="ARBA00004496"/>
    </source>
</evidence>
<dbReference type="NCBIfam" id="TIGR03684">
    <property type="entry name" value="arCOG00985"/>
    <property type="match status" value="1"/>
</dbReference>
<gene>
    <name evidence="4" type="ORF">LCGC14_2467160</name>
</gene>
<dbReference type="AlphaFoldDB" id="A0A0F9BZ91"/>
<sequence length="169" mass="19471">MKIKQRHFIRKSEIKPLKDEILNHYNQNFVDQIFPHKCNVEFIQTEAGDVLYAINNILKLWKSKEGYIPVLTLLLNNQSVDLKTIVVDFGAIRYVTNGADIMRPGITKIDPDIKKGDIIRVIEETKNRALAVGKALFDASEMELKSSGKVVKNLHTIQDSIWEFEKEFK</sequence>
<organism evidence="4">
    <name type="scientific">marine sediment metagenome</name>
    <dbReference type="NCBI Taxonomy" id="412755"/>
    <lineage>
        <taxon>unclassified sequences</taxon>
        <taxon>metagenomes</taxon>
        <taxon>ecological metagenomes</taxon>
    </lineage>
</organism>
<evidence type="ECO:0000259" key="3">
    <source>
        <dbReference type="SMART" id="SM00359"/>
    </source>
</evidence>
<dbReference type="EMBL" id="LAZR01038547">
    <property type="protein sequence ID" value="KKL19272.1"/>
    <property type="molecule type" value="Genomic_DNA"/>
</dbReference>
<evidence type="ECO:0000256" key="2">
    <source>
        <dbReference type="ARBA" id="ARBA00022490"/>
    </source>
</evidence>
<dbReference type="CDD" id="cd21154">
    <property type="entry name" value="PUA_MJ1432-like"/>
    <property type="match status" value="1"/>
</dbReference>
<dbReference type="GO" id="GO:0005737">
    <property type="term" value="C:cytoplasm"/>
    <property type="evidence" value="ECO:0007669"/>
    <property type="project" value="UniProtKB-SubCell"/>
</dbReference>
<dbReference type="PROSITE" id="PS50890">
    <property type="entry name" value="PUA"/>
    <property type="match status" value="1"/>
</dbReference>
<dbReference type="Pfam" id="PF17832">
    <property type="entry name" value="Pre-PUA"/>
    <property type="match status" value="1"/>
</dbReference>
<feature type="domain" description="PUA" evidence="3">
    <location>
        <begin position="83"/>
        <end position="158"/>
    </location>
</feature>
<dbReference type="PIRSF" id="PIRSF005067">
    <property type="entry name" value="Tma_RNA-bind_prd"/>
    <property type="match status" value="1"/>
</dbReference>
<dbReference type="Gene3D" id="3.10.400.20">
    <property type="match status" value="1"/>
</dbReference>
<dbReference type="SMART" id="SM00359">
    <property type="entry name" value="PUA"/>
    <property type="match status" value="1"/>
</dbReference>
<comment type="subcellular location">
    <subcellularLocation>
        <location evidence="1">Cytoplasm</location>
    </subcellularLocation>
</comment>
<dbReference type="InterPro" id="IPR022430">
    <property type="entry name" value="CHP03684"/>
</dbReference>
<dbReference type="GO" id="GO:0003723">
    <property type="term" value="F:RNA binding"/>
    <property type="evidence" value="ECO:0007669"/>
    <property type="project" value="InterPro"/>
</dbReference>
<protein>
    <recommendedName>
        <fullName evidence="3">PUA domain-containing protein</fullName>
    </recommendedName>
</protein>
<dbReference type="InterPro" id="IPR015947">
    <property type="entry name" value="PUA-like_sf"/>
</dbReference>
<dbReference type="GO" id="GO:0001731">
    <property type="term" value="P:formation of translation preinitiation complex"/>
    <property type="evidence" value="ECO:0007669"/>
    <property type="project" value="TreeGrafter"/>
</dbReference>